<reference evidence="1 2" key="1">
    <citation type="submission" date="2019-09" db="EMBL/GenBank/DDBJ databases">
        <title>Screening of Novel Bioactive Compounds from Soil-Associated.</title>
        <authorList>
            <person name="Gong X."/>
        </authorList>
    </citation>
    <scope>NUCLEOTIDE SEQUENCE [LARGE SCALE GENOMIC DNA]</scope>
    <source>
        <strain evidence="1 2">Gxj-6</strain>
    </source>
</reference>
<sequence>MSEGGSRPGTGARPHRMHRCPMKGCTARLPLWVLFCKPHWRVIPLENRRAIRAAYKQRHVRPFAYRNEVEKVRYLPGGVPA</sequence>
<gene>
    <name evidence="1" type="ORF">F5972_07985</name>
</gene>
<proteinExistence type="predicted"/>
<evidence type="ECO:0000313" key="1">
    <source>
        <dbReference type="EMBL" id="KAA9379587.1"/>
    </source>
</evidence>
<dbReference type="RefSeq" id="WP_150932738.1">
    <property type="nucleotide sequence ID" value="NZ_VYTZ01000003.1"/>
</dbReference>
<name>A0A5J5K5L7_9ACTN</name>
<dbReference type="EMBL" id="VYTZ01000003">
    <property type="protein sequence ID" value="KAA9379587.1"/>
    <property type="molecule type" value="Genomic_DNA"/>
</dbReference>
<comment type="caution">
    <text evidence="1">The sequence shown here is derived from an EMBL/GenBank/DDBJ whole genome shotgun (WGS) entry which is preliminary data.</text>
</comment>
<protein>
    <submittedName>
        <fullName evidence="1">Uncharacterized protein</fullName>
    </submittedName>
</protein>
<dbReference type="AlphaFoldDB" id="A0A5J5K5L7"/>
<accession>A0A5J5K5L7</accession>
<organism evidence="1 2">
    <name type="scientific">Microbispora cellulosiformans</name>
    <dbReference type="NCBI Taxonomy" id="2614688"/>
    <lineage>
        <taxon>Bacteria</taxon>
        <taxon>Bacillati</taxon>
        <taxon>Actinomycetota</taxon>
        <taxon>Actinomycetes</taxon>
        <taxon>Streptosporangiales</taxon>
        <taxon>Streptosporangiaceae</taxon>
        <taxon>Microbispora</taxon>
    </lineage>
</organism>
<keyword evidence="2" id="KW-1185">Reference proteome</keyword>
<dbReference type="Proteomes" id="UP000327011">
    <property type="component" value="Unassembled WGS sequence"/>
</dbReference>
<evidence type="ECO:0000313" key="2">
    <source>
        <dbReference type="Proteomes" id="UP000327011"/>
    </source>
</evidence>